<dbReference type="AlphaFoldDB" id="A0A1V9YSF1"/>
<dbReference type="STRING" id="74557.A0A1V9YSF1"/>
<accession>A0A1V9YSF1</accession>
<dbReference type="EMBL" id="JNBS01003082">
    <property type="protein sequence ID" value="OQR88648.1"/>
    <property type="molecule type" value="Genomic_DNA"/>
</dbReference>
<proteinExistence type="predicted"/>
<evidence type="ECO:0008006" key="3">
    <source>
        <dbReference type="Google" id="ProtNLM"/>
    </source>
</evidence>
<keyword evidence="2" id="KW-1185">Reference proteome</keyword>
<organism evidence="1 2">
    <name type="scientific">Thraustotheca clavata</name>
    <dbReference type="NCBI Taxonomy" id="74557"/>
    <lineage>
        <taxon>Eukaryota</taxon>
        <taxon>Sar</taxon>
        <taxon>Stramenopiles</taxon>
        <taxon>Oomycota</taxon>
        <taxon>Saprolegniomycetes</taxon>
        <taxon>Saprolegniales</taxon>
        <taxon>Achlyaceae</taxon>
        <taxon>Thraustotheca</taxon>
    </lineage>
</organism>
<dbReference type="Gene3D" id="1.25.40.10">
    <property type="entry name" value="Tetratricopeptide repeat domain"/>
    <property type="match status" value="1"/>
</dbReference>
<dbReference type="Proteomes" id="UP000243217">
    <property type="component" value="Unassembled WGS sequence"/>
</dbReference>
<dbReference type="SMART" id="SM00028">
    <property type="entry name" value="TPR"/>
    <property type="match status" value="3"/>
</dbReference>
<gene>
    <name evidence="1" type="ORF">THRCLA_10184</name>
</gene>
<dbReference type="InterPro" id="IPR011990">
    <property type="entry name" value="TPR-like_helical_dom_sf"/>
</dbReference>
<name>A0A1V9YSF1_9STRA</name>
<dbReference type="InterPro" id="IPR019734">
    <property type="entry name" value="TPR_rpt"/>
</dbReference>
<comment type="caution">
    <text evidence="1">The sequence shown here is derived from an EMBL/GenBank/DDBJ whole genome shotgun (WGS) entry which is preliminary data.</text>
</comment>
<evidence type="ECO:0000313" key="2">
    <source>
        <dbReference type="Proteomes" id="UP000243217"/>
    </source>
</evidence>
<protein>
    <recommendedName>
        <fullName evidence="3">Tetratricopeptide repeat protein</fullName>
    </recommendedName>
</protein>
<sequence length="264" mass="29036">MPLKSIHETFWEGFQGALETTPSDAPNLLKDYIEVLLTSHQYVQGIPQIEAALTALSNESNAKHVLCCNSVAMQCLSQGMSQDALTLLTTADQLTISSSIAQFSDDTTRKRLRSITLNNFACYFKKHGKLHTAIQYLDRTLKLESSTKATDNPAGTHLNICAILSEMGRHVRAADHAKCAIQLLQYDNTVNPTIKSTDSLLAIAYYNYGVELEHLKKYDKASVAFSKGHAVASKELDANHPMLNALAKALADAQRHVERAKGYA</sequence>
<dbReference type="OrthoDB" id="2148418at2759"/>
<reference evidence="1 2" key="1">
    <citation type="journal article" date="2014" name="Genome Biol. Evol.">
        <title>The secreted proteins of Achlya hypogyna and Thraustotheca clavata identify the ancestral oomycete secretome and reveal gene acquisitions by horizontal gene transfer.</title>
        <authorList>
            <person name="Misner I."/>
            <person name="Blouin N."/>
            <person name="Leonard G."/>
            <person name="Richards T.A."/>
            <person name="Lane C.E."/>
        </authorList>
    </citation>
    <scope>NUCLEOTIDE SEQUENCE [LARGE SCALE GENOMIC DNA]</scope>
    <source>
        <strain evidence="1 2">ATCC 34112</strain>
    </source>
</reference>
<evidence type="ECO:0000313" key="1">
    <source>
        <dbReference type="EMBL" id="OQR88648.1"/>
    </source>
</evidence>
<dbReference type="SUPFAM" id="SSF48452">
    <property type="entry name" value="TPR-like"/>
    <property type="match status" value="1"/>
</dbReference>